<evidence type="ECO:0000256" key="4">
    <source>
        <dbReference type="PROSITE-ProRule" id="PRU00339"/>
    </source>
</evidence>
<dbReference type="STRING" id="1198114.AciX9_3522"/>
<keyword evidence="2 4" id="KW-0802">TPR repeat</keyword>
<dbReference type="PANTHER" id="PTHR44227">
    <property type="match status" value="1"/>
</dbReference>
<dbReference type="SUPFAM" id="SSF48452">
    <property type="entry name" value="TPR-like"/>
    <property type="match status" value="1"/>
</dbReference>
<proteinExistence type="predicted"/>
<evidence type="ECO:0000256" key="2">
    <source>
        <dbReference type="ARBA" id="ARBA00022803"/>
    </source>
</evidence>
<dbReference type="GO" id="GO:0016715">
    <property type="term" value="F:oxidoreductase activity, acting on paired donors, with incorporation or reduction of molecular oxygen, reduced ascorbate as one donor, and incorporation of one atom of oxygen"/>
    <property type="evidence" value="ECO:0007669"/>
    <property type="project" value="InterPro"/>
</dbReference>
<gene>
    <name evidence="6" type="ordered locus">AciX9_3522</name>
</gene>
<dbReference type="OrthoDB" id="9809746at2"/>
<dbReference type="RefSeq" id="WP_013581838.1">
    <property type="nucleotide sequence ID" value="NC_015064.1"/>
</dbReference>
<evidence type="ECO:0000256" key="5">
    <source>
        <dbReference type="SAM" id="SignalP"/>
    </source>
</evidence>
<dbReference type="PROSITE" id="PS50005">
    <property type="entry name" value="TPR"/>
    <property type="match status" value="1"/>
</dbReference>
<keyword evidence="5" id="KW-0732">Signal</keyword>
<protein>
    <submittedName>
        <fullName evidence="6">Tetratricopeptide TPR_1 repeat-containing protein</fullName>
    </submittedName>
</protein>
<dbReference type="InterPro" id="IPR019734">
    <property type="entry name" value="TPR_rpt"/>
</dbReference>
<dbReference type="Pfam" id="PF14559">
    <property type="entry name" value="TPR_19"/>
    <property type="match status" value="1"/>
</dbReference>
<dbReference type="PaxDb" id="1198114-AciX9_3522"/>
<dbReference type="HOGENOM" id="CLU_420210_0_0_0"/>
<name>E8X419_GRATM</name>
<feature type="chain" id="PRO_5003230657" evidence="5">
    <location>
        <begin position="18"/>
        <end position="652"/>
    </location>
</feature>
<evidence type="ECO:0000313" key="6">
    <source>
        <dbReference type="EMBL" id="ADW70527.1"/>
    </source>
</evidence>
<dbReference type="InterPro" id="IPR014784">
    <property type="entry name" value="Cu2_ascorb_mOase-like_C"/>
</dbReference>
<dbReference type="PANTHER" id="PTHR44227:SF3">
    <property type="entry name" value="PROTEIN O-MANNOSYL-TRANSFERASE TMTC4"/>
    <property type="match status" value="1"/>
</dbReference>
<evidence type="ECO:0000256" key="1">
    <source>
        <dbReference type="ARBA" id="ARBA00022737"/>
    </source>
</evidence>
<keyword evidence="7" id="KW-1185">Reference proteome</keyword>
<organism evidence="7">
    <name type="scientific">Granulicella tundricola (strain ATCC BAA-1859 / DSM 23138 / MP5ACTX9)</name>
    <dbReference type="NCBI Taxonomy" id="1198114"/>
    <lineage>
        <taxon>Bacteria</taxon>
        <taxon>Pseudomonadati</taxon>
        <taxon>Acidobacteriota</taxon>
        <taxon>Terriglobia</taxon>
        <taxon>Terriglobales</taxon>
        <taxon>Acidobacteriaceae</taxon>
        <taxon>Granulicella</taxon>
    </lineage>
</organism>
<evidence type="ECO:0000313" key="7">
    <source>
        <dbReference type="Proteomes" id="UP000000343"/>
    </source>
</evidence>
<keyword evidence="1" id="KW-0677">Repeat</keyword>
<keyword evidence="3" id="KW-1015">Disulfide bond</keyword>
<dbReference type="Gene3D" id="1.25.40.10">
    <property type="entry name" value="Tetratricopeptide repeat domain"/>
    <property type="match status" value="2"/>
</dbReference>
<dbReference type="EMBL" id="CP002480">
    <property type="protein sequence ID" value="ADW70527.1"/>
    <property type="molecule type" value="Genomic_DNA"/>
</dbReference>
<feature type="signal peptide" evidence="5">
    <location>
        <begin position="1"/>
        <end position="17"/>
    </location>
</feature>
<evidence type="ECO:0000256" key="3">
    <source>
        <dbReference type="ARBA" id="ARBA00023157"/>
    </source>
</evidence>
<dbReference type="KEGG" id="acm:AciX9_3522"/>
<reference evidence="7" key="1">
    <citation type="submission" date="2011-01" db="EMBL/GenBank/DDBJ databases">
        <title>Complete sequence of chromosome of Acidobacterium sp. MP5ACTX9.</title>
        <authorList>
            <consortium name="US DOE Joint Genome Institute"/>
            <person name="Lucas S."/>
            <person name="Copeland A."/>
            <person name="Lapidus A."/>
            <person name="Cheng J.-F."/>
            <person name="Goodwin L."/>
            <person name="Pitluck S."/>
            <person name="Teshima H."/>
            <person name="Detter J.C."/>
            <person name="Han C."/>
            <person name="Tapia R."/>
            <person name="Land M."/>
            <person name="Hauser L."/>
            <person name="Kyrpides N."/>
            <person name="Ivanova N."/>
            <person name="Ovchinnikova G."/>
            <person name="Pagani I."/>
            <person name="Rawat S.R."/>
            <person name="Mannisto M."/>
            <person name="Haggblom M.M."/>
            <person name="Woyke T."/>
        </authorList>
    </citation>
    <scope>NUCLEOTIDE SEQUENCE [LARGE SCALE GENOMIC DNA]</scope>
    <source>
        <strain evidence="7">MP5ACTX9</strain>
    </source>
</reference>
<dbReference type="SUPFAM" id="SSF49742">
    <property type="entry name" value="PHM/PNGase F"/>
    <property type="match status" value="2"/>
</dbReference>
<sequence>MRFVGSLMLWLAGVAGAQSAPTWRHDVAPVLYQSCTGCHHTGGSGPFALMTYAEAKRFASVIDTAVTTRYMPPWLPEEGHGRFQGDRHLPAETVALLHRWIAAGAIEGAGPVAKAPVYTSAWQLGEPDLIVETQTAVSVPASGSDFFTNVILPNPLAGTHWVRAMEIKPGNPQVVHHANVLIDRTASLRRTHPEWRRGVPGMDIEVDSGDDFDPDSHFLFWKPDSTALVEAPGMPWRLDAGNDLVLNLHLKPSGKAETTRARIGLYFTKTPAELHPMLLQLEHDAALNIPAGDASFPVEDALTLPVAVSVLGVYPHAHYLARRMEGWAVTPDGARRDLILIPEWDIDRQSVYRLAEPMKLPGGSVLHMRYVYDNSTGNIHNPHSPPVVVRAGNRSEDEMAHLWVQVLPEVDTLASRQALEGAWMSSVLRKNPGDAIALYNLAALKLSTGAAARAVELYTQLDGLTPGSARVLTALGSALQARGDDTGAKVRYEAALKVDGGYTDAAFDLATLDVRLGDAAGAKPLLVGMLARHPEDAEAHHLLALVYAGGEEFEEALVQLRAWEALAAKDPEPHRALAQVLSQMGRGAEALREQQQVVALALRDANDWNDLGVMEARAGDKVAARRDFLRALEINPGLTEARGNLGHLKPLD</sequence>
<dbReference type="InterPro" id="IPR011990">
    <property type="entry name" value="TPR-like_helical_dom_sf"/>
</dbReference>
<dbReference type="Gene3D" id="2.60.120.230">
    <property type="match status" value="1"/>
</dbReference>
<dbReference type="Proteomes" id="UP000000343">
    <property type="component" value="Chromosome"/>
</dbReference>
<accession>E8X419</accession>
<dbReference type="InterPro" id="IPR008977">
    <property type="entry name" value="PHM/PNGase_F_dom_sf"/>
</dbReference>
<dbReference type="AlphaFoldDB" id="E8X419"/>
<dbReference type="Pfam" id="PF13432">
    <property type="entry name" value="TPR_16"/>
    <property type="match status" value="2"/>
</dbReference>
<feature type="repeat" description="TPR" evidence="4">
    <location>
        <begin position="605"/>
        <end position="638"/>
    </location>
</feature>
<dbReference type="eggNOG" id="COG0457">
    <property type="taxonomic scope" value="Bacteria"/>
</dbReference>
<dbReference type="SMART" id="SM00028">
    <property type="entry name" value="TPR"/>
    <property type="match status" value="4"/>
</dbReference>
<dbReference type="InterPro" id="IPR052346">
    <property type="entry name" value="O-mannosyl-transferase_TMTC"/>
</dbReference>